<dbReference type="PROSITE" id="PS50005">
    <property type="entry name" value="TPR"/>
    <property type="match status" value="1"/>
</dbReference>
<sequence>MVTAGLLLAFACGDAQTSKPAKKCKSGSKDPACTADSSTPSGSSSSGDTQSPASANPFPIEDSLHGANADGEPSSTPQKPASNPNGLPAMPTEPVPDPPASSERPMHLPPSGYSTSGDSSSSSSGDSSSSSRPADDDADVAPTTAAPNAPVKAAKLKDLGSRGDLSEARAKLEKTRVADDLKIAKFYWNDGNTQGAYLRYKDAVDHDPGDPDALFGLAEAASKLKKNDEAILNYREYLKADPDGDHDKDVRRALAKLGAPVQ</sequence>
<feature type="repeat" description="TPR" evidence="1">
    <location>
        <begin position="211"/>
        <end position="244"/>
    </location>
</feature>
<feature type="compositionally biased region" description="Polar residues" evidence="2">
    <location>
        <begin position="73"/>
        <end position="85"/>
    </location>
</feature>
<evidence type="ECO:0000256" key="1">
    <source>
        <dbReference type="PROSITE-ProRule" id="PRU00339"/>
    </source>
</evidence>
<evidence type="ECO:0000256" key="2">
    <source>
        <dbReference type="SAM" id="MobiDB-lite"/>
    </source>
</evidence>
<dbReference type="InterPro" id="IPR019734">
    <property type="entry name" value="TPR_rpt"/>
</dbReference>
<feature type="compositionally biased region" description="Low complexity" evidence="2">
    <location>
        <begin position="140"/>
        <end position="150"/>
    </location>
</feature>
<dbReference type="InterPro" id="IPR011990">
    <property type="entry name" value="TPR-like_helical_dom_sf"/>
</dbReference>
<dbReference type="Proteomes" id="UP000182409">
    <property type="component" value="Unassembled WGS sequence"/>
</dbReference>
<dbReference type="EMBL" id="FNSD01000001">
    <property type="protein sequence ID" value="SEB41219.1"/>
    <property type="molecule type" value="Genomic_DNA"/>
</dbReference>
<feature type="region of interest" description="Disordered" evidence="2">
    <location>
        <begin position="15"/>
        <end position="173"/>
    </location>
</feature>
<accession>A0A1H4J4E6</accession>
<dbReference type="Pfam" id="PF14559">
    <property type="entry name" value="TPR_19"/>
    <property type="match status" value="1"/>
</dbReference>
<dbReference type="Gene3D" id="1.25.40.10">
    <property type="entry name" value="Tetratricopeptide repeat domain"/>
    <property type="match status" value="1"/>
</dbReference>
<gene>
    <name evidence="3" type="ORF">SAMN05443244_0360</name>
</gene>
<proteinExistence type="predicted"/>
<reference evidence="3 4" key="1">
    <citation type="submission" date="2016-10" db="EMBL/GenBank/DDBJ databases">
        <authorList>
            <person name="de Groot N.N."/>
        </authorList>
    </citation>
    <scope>NUCLEOTIDE SEQUENCE [LARGE SCALE GENOMIC DNA]</scope>
    <source>
        <strain evidence="3 4">AB35.6</strain>
    </source>
</reference>
<feature type="compositionally biased region" description="Low complexity" evidence="2">
    <location>
        <begin position="35"/>
        <end position="54"/>
    </location>
</feature>
<evidence type="ECO:0000313" key="4">
    <source>
        <dbReference type="Proteomes" id="UP000182409"/>
    </source>
</evidence>
<dbReference type="AlphaFoldDB" id="A0A1H4J4E6"/>
<dbReference type="SUPFAM" id="SSF48452">
    <property type="entry name" value="TPR-like"/>
    <property type="match status" value="1"/>
</dbReference>
<evidence type="ECO:0000313" key="3">
    <source>
        <dbReference type="EMBL" id="SEB41219.1"/>
    </source>
</evidence>
<protein>
    <submittedName>
        <fullName evidence="3">Tetratricopeptide repeat-containing protein</fullName>
    </submittedName>
</protein>
<feature type="compositionally biased region" description="Basic and acidic residues" evidence="2">
    <location>
        <begin position="155"/>
        <end position="173"/>
    </location>
</feature>
<feature type="compositionally biased region" description="Low complexity" evidence="2">
    <location>
        <begin position="109"/>
        <end position="132"/>
    </location>
</feature>
<keyword evidence="1" id="KW-0802">TPR repeat</keyword>
<name>A0A1H4J4E6_9BACT</name>
<organism evidence="3 4">
    <name type="scientific">Terriglobus roseus</name>
    <dbReference type="NCBI Taxonomy" id="392734"/>
    <lineage>
        <taxon>Bacteria</taxon>
        <taxon>Pseudomonadati</taxon>
        <taxon>Acidobacteriota</taxon>
        <taxon>Terriglobia</taxon>
        <taxon>Terriglobales</taxon>
        <taxon>Acidobacteriaceae</taxon>
        <taxon>Terriglobus</taxon>
    </lineage>
</organism>